<dbReference type="EMBL" id="CP036425">
    <property type="protein sequence ID" value="QDU33143.1"/>
    <property type="molecule type" value="Genomic_DNA"/>
</dbReference>
<evidence type="ECO:0000313" key="2">
    <source>
        <dbReference type="EMBL" id="QDU33143.1"/>
    </source>
</evidence>
<gene>
    <name evidence="2" type="ORF">KS4_11880</name>
</gene>
<accession>A0A517YSD5</accession>
<sequence length="324" mass="35915">MVGMKKPARDIMRGCLIGCLGLGVLLVWPGTSGGQDIRDAVQKVRSERMRAKAKKGKVSTSVRARLEQVLTDVVYEDVRGEEVLRDWSAKTGIKLIMKWDRLEDDGVGLVDRDQRITMRFKAIKAGKLLDFILRQISPEEKLIRNDTDYYVAILTKRQANKRRVLRTYHIGELVMTVPSFKNAPSFDLNDALSNTSSGGSGGNRGKLFDDDREGERAKSKSERGNEIVELIMRTVEPGIWDANGGQSSVRYFKGNLVVNAPAYVHEQIGIASTRGPVVSRVGKSGGRGVTMSSGVKHTRVKMRKVQVSGVEKKPIEKTSSVNKE</sequence>
<evidence type="ECO:0000256" key="1">
    <source>
        <dbReference type="SAM" id="MobiDB-lite"/>
    </source>
</evidence>
<evidence type="ECO:0000313" key="3">
    <source>
        <dbReference type="Proteomes" id="UP000317369"/>
    </source>
</evidence>
<dbReference type="AlphaFoldDB" id="A0A517YSD5"/>
<dbReference type="KEGG" id="pcor:KS4_11880"/>
<reference evidence="2 3" key="1">
    <citation type="submission" date="2019-02" db="EMBL/GenBank/DDBJ databases">
        <title>Deep-cultivation of Planctomycetes and their phenomic and genomic characterization uncovers novel biology.</title>
        <authorList>
            <person name="Wiegand S."/>
            <person name="Jogler M."/>
            <person name="Boedeker C."/>
            <person name="Pinto D."/>
            <person name="Vollmers J."/>
            <person name="Rivas-Marin E."/>
            <person name="Kohn T."/>
            <person name="Peeters S.H."/>
            <person name="Heuer A."/>
            <person name="Rast P."/>
            <person name="Oberbeckmann S."/>
            <person name="Bunk B."/>
            <person name="Jeske O."/>
            <person name="Meyerdierks A."/>
            <person name="Storesund J.E."/>
            <person name="Kallscheuer N."/>
            <person name="Luecker S."/>
            <person name="Lage O.M."/>
            <person name="Pohl T."/>
            <person name="Merkel B.J."/>
            <person name="Hornburger P."/>
            <person name="Mueller R.-W."/>
            <person name="Bruemmer F."/>
            <person name="Labrenz M."/>
            <person name="Spormann A.M."/>
            <person name="Op den Camp H."/>
            <person name="Overmann J."/>
            <person name="Amann R."/>
            <person name="Jetten M.S.M."/>
            <person name="Mascher T."/>
            <person name="Medema M.H."/>
            <person name="Devos D.P."/>
            <person name="Kaster A.-K."/>
            <person name="Ovreas L."/>
            <person name="Rohde M."/>
            <person name="Galperin M.Y."/>
            <person name="Jogler C."/>
        </authorList>
    </citation>
    <scope>NUCLEOTIDE SEQUENCE [LARGE SCALE GENOMIC DNA]</scope>
    <source>
        <strain evidence="2 3">KS4</strain>
    </source>
</reference>
<dbReference type="Proteomes" id="UP000317369">
    <property type="component" value="Chromosome"/>
</dbReference>
<feature type="region of interest" description="Disordered" evidence="1">
    <location>
        <begin position="193"/>
        <end position="223"/>
    </location>
</feature>
<feature type="compositionally biased region" description="Basic and acidic residues" evidence="1">
    <location>
        <begin position="206"/>
        <end position="223"/>
    </location>
</feature>
<protein>
    <submittedName>
        <fullName evidence="2">Uncharacterized protein</fullName>
    </submittedName>
</protein>
<name>A0A517YSD5_9BACT</name>
<proteinExistence type="predicted"/>
<organism evidence="2 3">
    <name type="scientific">Poriferisphaera corsica</name>
    <dbReference type="NCBI Taxonomy" id="2528020"/>
    <lineage>
        <taxon>Bacteria</taxon>
        <taxon>Pseudomonadati</taxon>
        <taxon>Planctomycetota</taxon>
        <taxon>Phycisphaerae</taxon>
        <taxon>Phycisphaerales</taxon>
        <taxon>Phycisphaeraceae</taxon>
        <taxon>Poriferisphaera</taxon>
    </lineage>
</organism>
<keyword evidence="3" id="KW-1185">Reference proteome</keyword>